<feature type="region of interest" description="Disordered" evidence="2">
    <location>
        <begin position="45"/>
        <end position="64"/>
    </location>
</feature>
<dbReference type="EMBL" id="JAMWBK010000007">
    <property type="protein sequence ID" value="KAJ8903705.1"/>
    <property type="molecule type" value="Genomic_DNA"/>
</dbReference>
<accession>A0AAV8UMC0</accession>
<feature type="chain" id="PRO_5043832617" description="DUF1664 domain-containing protein" evidence="3">
    <location>
        <begin position="19"/>
        <end position="298"/>
    </location>
</feature>
<keyword evidence="6" id="KW-1185">Reference proteome</keyword>
<evidence type="ECO:0000313" key="5">
    <source>
        <dbReference type="EMBL" id="KAJ8903705.1"/>
    </source>
</evidence>
<dbReference type="PANTHER" id="PTHR46667">
    <property type="entry name" value="OS05G0182700 PROTEIN"/>
    <property type="match status" value="1"/>
</dbReference>
<reference evidence="5 6" key="1">
    <citation type="journal article" date="2023" name="Nat. Commun.">
        <title>Origin of minicircular mitochondrial genomes in red algae.</title>
        <authorList>
            <person name="Lee Y."/>
            <person name="Cho C.H."/>
            <person name="Lee Y.M."/>
            <person name="Park S.I."/>
            <person name="Yang J.H."/>
            <person name="West J.A."/>
            <person name="Bhattacharya D."/>
            <person name="Yoon H.S."/>
        </authorList>
    </citation>
    <scope>NUCLEOTIDE SEQUENCE [LARGE SCALE GENOMIC DNA]</scope>
    <source>
        <strain evidence="5 6">CCMP1338</strain>
        <tissue evidence="5">Whole cell</tissue>
    </source>
</reference>
<comment type="caution">
    <text evidence="5">The sequence shown here is derived from an EMBL/GenBank/DDBJ whole genome shotgun (WGS) entry which is preliminary data.</text>
</comment>
<dbReference type="AlphaFoldDB" id="A0AAV8UMC0"/>
<evidence type="ECO:0000259" key="4">
    <source>
        <dbReference type="Pfam" id="PF07889"/>
    </source>
</evidence>
<evidence type="ECO:0000313" key="6">
    <source>
        <dbReference type="Proteomes" id="UP001157974"/>
    </source>
</evidence>
<feature type="domain" description="DUF1664" evidence="4">
    <location>
        <begin position="123"/>
        <end position="231"/>
    </location>
</feature>
<keyword evidence="3" id="KW-0732">Signal</keyword>
<proteinExistence type="predicted"/>
<sequence>MSGGIGARFLVMVFGAGAGGSYLYTNRDEVSSMARNVSRATIHELSRPGADKVPAGTLSKGRSSEEADAYKSLISELSTQVNKLTSQISRQGSERPSVMVLSGPESEESFVPQIVLPAMLIVLGTTAIVMHRKGVTWADVLGVTQKAFAKSVDRMQGGLTAAFTKLTVVRNELVERLWQVEKKLQVTNKELKTKIEFAVGDARNSVDEVGQQIESLQDSLRGMENQFGSIDNSMQFAVRGVHMLCSYVAEIGNLSTLAKSELTQFLGAVEATGDLPKLEAVSIGSSVQLSSDEATKER</sequence>
<name>A0AAV8UMC0_9RHOD</name>
<evidence type="ECO:0000256" key="1">
    <source>
        <dbReference type="SAM" id="Coils"/>
    </source>
</evidence>
<organism evidence="5 6">
    <name type="scientific">Rhodosorus marinus</name>
    <dbReference type="NCBI Taxonomy" id="101924"/>
    <lineage>
        <taxon>Eukaryota</taxon>
        <taxon>Rhodophyta</taxon>
        <taxon>Stylonematophyceae</taxon>
        <taxon>Stylonematales</taxon>
        <taxon>Stylonemataceae</taxon>
        <taxon>Rhodosorus</taxon>
    </lineage>
</organism>
<feature type="signal peptide" evidence="3">
    <location>
        <begin position="1"/>
        <end position="18"/>
    </location>
</feature>
<dbReference type="Pfam" id="PF07889">
    <property type="entry name" value="DUF1664"/>
    <property type="match status" value="1"/>
</dbReference>
<dbReference type="PANTHER" id="PTHR46667:SF6">
    <property type="entry name" value="OS01G0185100 PROTEIN"/>
    <property type="match status" value="1"/>
</dbReference>
<protein>
    <recommendedName>
        <fullName evidence="4">DUF1664 domain-containing protein</fullName>
    </recommendedName>
</protein>
<evidence type="ECO:0000256" key="3">
    <source>
        <dbReference type="SAM" id="SignalP"/>
    </source>
</evidence>
<evidence type="ECO:0000256" key="2">
    <source>
        <dbReference type="SAM" id="MobiDB-lite"/>
    </source>
</evidence>
<keyword evidence="1" id="KW-0175">Coiled coil</keyword>
<feature type="coiled-coil region" evidence="1">
    <location>
        <begin position="170"/>
        <end position="226"/>
    </location>
</feature>
<dbReference type="InterPro" id="IPR012458">
    <property type="entry name" value="DUF1664"/>
</dbReference>
<dbReference type="Proteomes" id="UP001157974">
    <property type="component" value="Unassembled WGS sequence"/>
</dbReference>
<gene>
    <name evidence="5" type="ORF">NDN08_004806</name>
</gene>